<name>A0A2S4PZK4_9PEZI</name>
<dbReference type="STRING" id="225359.A0A2S4PZK4"/>
<dbReference type="CDD" id="cd16105">
    <property type="entry name" value="Ubl_ASPSCR1_like"/>
    <property type="match status" value="1"/>
</dbReference>
<dbReference type="PROSITE" id="PS50033">
    <property type="entry name" value="UBX"/>
    <property type="match status" value="1"/>
</dbReference>
<keyword evidence="3" id="KW-1185">Reference proteome</keyword>
<dbReference type="OrthoDB" id="440781at2759"/>
<gene>
    <name evidence="2" type="ORF">EPUL_000858</name>
</gene>
<evidence type="ECO:0000313" key="3">
    <source>
        <dbReference type="Proteomes" id="UP000237438"/>
    </source>
</evidence>
<dbReference type="PANTHER" id="PTHR46467">
    <property type="entry name" value="TETHER CONTAINING UBX DOMAIN FOR GLUT4"/>
    <property type="match status" value="1"/>
</dbReference>
<feature type="domain" description="UBX" evidence="1">
    <location>
        <begin position="342"/>
        <end position="420"/>
    </location>
</feature>
<dbReference type="Pfam" id="PF11470">
    <property type="entry name" value="TUG-UBL1"/>
    <property type="match status" value="1"/>
</dbReference>
<dbReference type="Gene3D" id="3.10.20.90">
    <property type="entry name" value="Phosphatidylinositol 3-kinase Catalytic Subunit, Chain A, domain 1"/>
    <property type="match status" value="2"/>
</dbReference>
<protein>
    <recommendedName>
        <fullName evidence="1">UBX domain-containing protein</fullName>
    </recommendedName>
</protein>
<dbReference type="Pfam" id="PF00789">
    <property type="entry name" value="UBX"/>
    <property type="match status" value="1"/>
</dbReference>
<dbReference type="InterPro" id="IPR059238">
    <property type="entry name" value="UBX1_UBXN9"/>
</dbReference>
<proteinExistence type="predicted"/>
<dbReference type="GO" id="GO:0005634">
    <property type="term" value="C:nucleus"/>
    <property type="evidence" value="ECO:0007669"/>
    <property type="project" value="TreeGrafter"/>
</dbReference>
<organism evidence="2 3">
    <name type="scientific">Erysiphe pulchra</name>
    <dbReference type="NCBI Taxonomy" id="225359"/>
    <lineage>
        <taxon>Eukaryota</taxon>
        <taxon>Fungi</taxon>
        <taxon>Dikarya</taxon>
        <taxon>Ascomycota</taxon>
        <taxon>Pezizomycotina</taxon>
        <taxon>Leotiomycetes</taxon>
        <taxon>Erysiphales</taxon>
        <taxon>Erysiphaceae</taxon>
        <taxon>Erysiphe</taxon>
    </lineage>
</organism>
<dbReference type="GO" id="GO:0006886">
    <property type="term" value="P:intracellular protein transport"/>
    <property type="evidence" value="ECO:0007669"/>
    <property type="project" value="TreeGrafter"/>
</dbReference>
<reference evidence="2 3" key="1">
    <citation type="submission" date="2017-10" db="EMBL/GenBank/DDBJ databases">
        <title>Development of genomic resources for the powdery mildew, Erysiphe pulchra.</title>
        <authorList>
            <person name="Wadl P.A."/>
            <person name="Mack B.M."/>
            <person name="Moore G."/>
            <person name="Beltz S.B."/>
        </authorList>
    </citation>
    <scope>NUCLEOTIDE SEQUENCE [LARGE SCALE GENOMIC DNA]</scope>
    <source>
        <strain evidence="2">Cflorida</strain>
    </source>
</reference>
<evidence type="ECO:0000313" key="2">
    <source>
        <dbReference type="EMBL" id="POS87461.1"/>
    </source>
</evidence>
<dbReference type="SUPFAM" id="SSF54236">
    <property type="entry name" value="Ubiquitin-like"/>
    <property type="match status" value="2"/>
</dbReference>
<evidence type="ECO:0000259" key="1">
    <source>
        <dbReference type="PROSITE" id="PS50033"/>
    </source>
</evidence>
<dbReference type="InterPro" id="IPR029071">
    <property type="entry name" value="Ubiquitin-like_domsf"/>
</dbReference>
<dbReference type="InterPro" id="IPR021569">
    <property type="entry name" value="TUG-UBL1"/>
</dbReference>
<dbReference type="GO" id="GO:0005737">
    <property type="term" value="C:cytoplasm"/>
    <property type="evidence" value="ECO:0007669"/>
    <property type="project" value="TreeGrafter"/>
</dbReference>
<comment type="caution">
    <text evidence="2">The sequence shown here is derived from an EMBL/GenBank/DDBJ whole genome shotgun (WGS) entry which is preliminary data.</text>
</comment>
<accession>A0A2S4PZK4</accession>
<dbReference type="InterPro" id="IPR001012">
    <property type="entry name" value="UBX_dom"/>
</dbReference>
<dbReference type="AlphaFoldDB" id="A0A2S4PZK4"/>
<dbReference type="EMBL" id="PEDP01000124">
    <property type="protein sequence ID" value="POS87461.1"/>
    <property type="molecule type" value="Genomic_DNA"/>
</dbReference>
<dbReference type="CDD" id="cd17075">
    <property type="entry name" value="UBX1_UBXN9"/>
    <property type="match status" value="1"/>
</dbReference>
<dbReference type="Proteomes" id="UP000237438">
    <property type="component" value="Unassembled WGS sequence"/>
</dbReference>
<dbReference type="PANTHER" id="PTHR46467:SF1">
    <property type="entry name" value="TETHER CONTAINING UBX DOMAIN FOR GLUT4"/>
    <property type="match status" value="1"/>
</dbReference>
<dbReference type="GO" id="GO:0012506">
    <property type="term" value="C:vesicle membrane"/>
    <property type="evidence" value="ECO:0007669"/>
    <property type="project" value="TreeGrafter"/>
</dbReference>
<sequence length="489" mass="54757">MASNVVVIDTSFRRATIKVTPGTYLTEILEEACRKFNVQSKIYDLKYKTKTLDLFQTFRQSGLASGAKLELVLASRSPTPVSVALQLPTIYASIAPNCRIVEKFSNDTTIWMILRKFESTAGDKLNITARGATKDGTLLKNGSSQIYYEIPVLNVMGRELSNFEDFQKTLRQIGFNSGTCLIKLDFKKTNQLFEEAKLHIQDYFQVNCDMKLEDSGSSQKDLATIENSLGESSIVSLKEQTKSTEAANFLALESESTLKPILKTADTSISNSEQSRSLEIFAPPSNQTPVAATIPYNDADFEPTIAHAKLHQSRLQNSTQNKRLLSDIEKENLEKEKKEKLAKVPEVSIKIRFPDQSTIVSTFSAEETGADLYKFTVGLIEEEERKFKLIWHNKGPQIIPKNDKKLVRHLGFQNRMLVNFSWDGEIDVGASKKPILKPIYAKQAREVNIPITVAPGNSEDTKYIDGPNVGTQGKTPKKVGKWFKGLIKK</sequence>